<sequence>MTVSAIPDGYHALTPYLITENAAQAIDFYRKAFAAELIMQLPMPDGGVAHAELKIGDSHLMLSDMCPDMHFKSPQQLGGTPVSLMLYVPDVDSTFAQAIAAGATELRPVVDQFYGDRAGTLQDPFGHVWTIGTHQEDLTEQEITARMAEWMTDDS</sequence>
<evidence type="ECO:0000313" key="2">
    <source>
        <dbReference type="EMBL" id="RZM73343.1"/>
    </source>
</evidence>
<dbReference type="AlphaFoldDB" id="A0A4Q7E060"/>
<feature type="domain" description="VOC" evidence="1">
    <location>
        <begin position="9"/>
        <end position="134"/>
    </location>
</feature>
<dbReference type="InterPro" id="IPR004360">
    <property type="entry name" value="Glyas_Fos-R_dOase_dom"/>
</dbReference>
<dbReference type="CDD" id="cd07246">
    <property type="entry name" value="VOC_like"/>
    <property type="match status" value="1"/>
</dbReference>
<gene>
    <name evidence="2" type="ORF">C3B51_20745</name>
</gene>
<evidence type="ECO:0000313" key="3">
    <source>
        <dbReference type="Proteomes" id="UP000292345"/>
    </source>
</evidence>
<accession>A0A4Q7E060</accession>
<dbReference type="Pfam" id="PF00903">
    <property type="entry name" value="Glyoxalase"/>
    <property type="match status" value="1"/>
</dbReference>
<name>A0A4Q7E060_9GAMM</name>
<dbReference type="Proteomes" id="UP000292345">
    <property type="component" value="Unassembled WGS sequence"/>
</dbReference>
<protein>
    <submittedName>
        <fullName evidence="2">Glyoxalase</fullName>
    </submittedName>
</protein>
<dbReference type="InterPro" id="IPR029068">
    <property type="entry name" value="Glyas_Bleomycin-R_OHBP_Dase"/>
</dbReference>
<dbReference type="SUPFAM" id="SSF54593">
    <property type="entry name" value="Glyoxalase/Bleomycin resistance protein/Dihydroxybiphenyl dioxygenase"/>
    <property type="match status" value="1"/>
</dbReference>
<dbReference type="Gene3D" id="3.30.720.120">
    <property type="match status" value="1"/>
</dbReference>
<dbReference type="RefSeq" id="WP_130246261.1">
    <property type="nucleotide sequence ID" value="NZ_PPUZ01000077.1"/>
</dbReference>
<reference evidence="2 3" key="1">
    <citation type="submission" date="2018-01" db="EMBL/GenBank/DDBJ databases">
        <title>Co-occurrence of chitin degradation, pigmentation and bioactivity in marine Pseudoalteromonas.</title>
        <authorList>
            <person name="Paulsen S."/>
            <person name="Gram L."/>
            <person name="Machado H."/>
        </authorList>
    </citation>
    <scope>NUCLEOTIDE SEQUENCE [LARGE SCALE GENOMIC DNA]</scope>
    <source>
        <strain evidence="2 3">S1946</strain>
    </source>
</reference>
<dbReference type="InterPro" id="IPR037523">
    <property type="entry name" value="VOC_core"/>
</dbReference>
<dbReference type="Gene3D" id="3.30.720.110">
    <property type="match status" value="1"/>
</dbReference>
<dbReference type="EMBL" id="PPUZ01000077">
    <property type="protein sequence ID" value="RZM73343.1"/>
    <property type="molecule type" value="Genomic_DNA"/>
</dbReference>
<organism evidence="2 3">
    <name type="scientific">Pseudoalteromonas rubra</name>
    <dbReference type="NCBI Taxonomy" id="43658"/>
    <lineage>
        <taxon>Bacteria</taxon>
        <taxon>Pseudomonadati</taxon>
        <taxon>Pseudomonadota</taxon>
        <taxon>Gammaproteobacteria</taxon>
        <taxon>Alteromonadales</taxon>
        <taxon>Pseudoalteromonadaceae</taxon>
        <taxon>Pseudoalteromonas</taxon>
    </lineage>
</organism>
<dbReference type="PROSITE" id="PS51819">
    <property type="entry name" value="VOC"/>
    <property type="match status" value="1"/>
</dbReference>
<dbReference type="PANTHER" id="PTHR34109">
    <property type="entry name" value="BNAUNNG04460D PROTEIN-RELATED"/>
    <property type="match status" value="1"/>
</dbReference>
<comment type="caution">
    <text evidence="2">The sequence shown here is derived from an EMBL/GenBank/DDBJ whole genome shotgun (WGS) entry which is preliminary data.</text>
</comment>
<dbReference type="PANTHER" id="PTHR34109:SF1">
    <property type="entry name" value="VOC DOMAIN-CONTAINING PROTEIN"/>
    <property type="match status" value="1"/>
</dbReference>
<proteinExistence type="predicted"/>
<evidence type="ECO:0000259" key="1">
    <source>
        <dbReference type="PROSITE" id="PS51819"/>
    </source>
</evidence>